<protein>
    <submittedName>
        <fullName evidence="5">LacI family transcriptional regulator</fullName>
    </submittedName>
</protein>
<evidence type="ECO:0000313" key="6">
    <source>
        <dbReference type="Proteomes" id="UP000244089"/>
    </source>
</evidence>
<dbReference type="EMBL" id="QAXS01000014">
    <property type="protein sequence ID" value="PTV98734.1"/>
    <property type="molecule type" value="Genomic_DNA"/>
</dbReference>
<evidence type="ECO:0000256" key="1">
    <source>
        <dbReference type="ARBA" id="ARBA00023015"/>
    </source>
</evidence>
<evidence type="ECO:0000259" key="4">
    <source>
        <dbReference type="PROSITE" id="PS50932"/>
    </source>
</evidence>
<dbReference type="PANTHER" id="PTHR30146">
    <property type="entry name" value="LACI-RELATED TRANSCRIPTIONAL REPRESSOR"/>
    <property type="match status" value="1"/>
</dbReference>
<sequence>MKKEKRFPYLLKAKLNYDKIILTTDRIWKEFIMANKEVTIKDVAKLAECSPTTVSRVINNSDHPVSKDTEDKVKAAIEKLNFSPNRIAQGLKSDKSNIIGVIVHDICDSYFAEMVKGIEEFISGHEYIVNIYNTSRSVEKEVHAVKMLKANRADAIVLAGGALMDKEYEQQMYTLIEQLKAQGTILLGITPHPFEINNINLGNKKAAETITEYLLENGHREIAFVDGPEKLYTSFLRREGLKDKLKENGLELPDELIFAGDFSFEGGRKAALELIDKIDQFTAVFAANDATALGLIWELNNQGIKVPDDISVVGIDDLPEAKYSYPPLTTVSLPIHQLGTNIGKYLLENLKEKKNSDFSNIELKLIERNSVKNIG</sequence>
<accession>A0A2T5RJF7</accession>
<dbReference type="SUPFAM" id="SSF47413">
    <property type="entry name" value="lambda repressor-like DNA-binding domains"/>
    <property type="match status" value="1"/>
</dbReference>
<evidence type="ECO:0000256" key="3">
    <source>
        <dbReference type="ARBA" id="ARBA00023163"/>
    </source>
</evidence>
<keyword evidence="3" id="KW-0804">Transcription</keyword>
<dbReference type="Gene3D" id="1.10.260.40">
    <property type="entry name" value="lambda repressor-like DNA-binding domains"/>
    <property type="match status" value="1"/>
</dbReference>
<dbReference type="Pfam" id="PF00356">
    <property type="entry name" value="LacI"/>
    <property type="match status" value="1"/>
</dbReference>
<dbReference type="OrthoDB" id="308642at2"/>
<gene>
    <name evidence="5" type="ORF">C8C76_1141</name>
</gene>
<dbReference type="InterPro" id="IPR000843">
    <property type="entry name" value="HTH_LacI"/>
</dbReference>
<evidence type="ECO:0000313" key="5">
    <source>
        <dbReference type="EMBL" id="PTV98734.1"/>
    </source>
</evidence>
<dbReference type="CDD" id="cd06267">
    <property type="entry name" value="PBP1_LacI_sugar_binding-like"/>
    <property type="match status" value="1"/>
</dbReference>
<reference evidence="5 6" key="1">
    <citation type="submission" date="2018-04" db="EMBL/GenBank/DDBJ databases">
        <title>Subsurface microbial communities from deep shales in Ohio and West Virginia, USA.</title>
        <authorList>
            <person name="Wrighton K."/>
        </authorList>
    </citation>
    <scope>NUCLEOTIDE SEQUENCE [LARGE SCALE GENOMIC DNA]</scope>
    <source>
        <strain evidence="5 6">WC1</strain>
    </source>
</reference>
<keyword evidence="2" id="KW-0238">DNA-binding</keyword>
<dbReference type="GO" id="GO:0003700">
    <property type="term" value="F:DNA-binding transcription factor activity"/>
    <property type="evidence" value="ECO:0007669"/>
    <property type="project" value="TreeGrafter"/>
</dbReference>
<evidence type="ECO:0000256" key="2">
    <source>
        <dbReference type="ARBA" id="ARBA00023125"/>
    </source>
</evidence>
<organism evidence="5 6">
    <name type="scientific">Halanaerobium saccharolyticum</name>
    <dbReference type="NCBI Taxonomy" id="43595"/>
    <lineage>
        <taxon>Bacteria</taxon>
        <taxon>Bacillati</taxon>
        <taxon>Bacillota</taxon>
        <taxon>Clostridia</taxon>
        <taxon>Halanaerobiales</taxon>
        <taxon>Halanaerobiaceae</taxon>
        <taxon>Halanaerobium</taxon>
    </lineage>
</organism>
<proteinExistence type="predicted"/>
<dbReference type="InterPro" id="IPR010982">
    <property type="entry name" value="Lambda_DNA-bd_dom_sf"/>
</dbReference>
<feature type="domain" description="HTH lacI-type" evidence="4">
    <location>
        <begin position="38"/>
        <end position="93"/>
    </location>
</feature>
<dbReference type="Gene3D" id="3.40.50.2300">
    <property type="match status" value="2"/>
</dbReference>
<dbReference type="GO" id="GO:0000976">
    <property type="term" value="F:transcription cis-regulatory region binding"/>
    <property type="evidence" value="ECO:0007669"/>
    <property type="project" value="TreeGrafter"/>
</dbReference>
<dbReference type="CDD" id="cd01392">
    <property type="entry name" value="HTH_LacI"/>
    <property type="match status" value="1"/>
</dbReference>
<dbReference type="PROSITE" id="PS50932">
    <property type="entry name" value="HTH_LACI_2"/>
    <property type="match status" value="1"/>
</dbReference>
<dbReference type="Pfam" id="PF13377">
    <property type="entry name" value="Peripla_BP_3"/>
    <property type="match status" value="1"/>
</dbReference>
<dbReference type="SMART" id="SM00354">
    <property type="entry name" value="HTH_LACI"/>
    <property type="match status" value="1"/>
</dbReference>
<dbReference type="SUPFAM" id="SSF53822">
    <property type="entry name" value="Periplasmic binding protein-like I"/>
    <property type="match status" value="1"/>
</dbReference>
<comment type="caution">
    <text evidence="5">The sequence shown here is derived from an EMBL/GenBank/DDBJ whole genome shotgun (WGS) entry which is preliminary data.</text>
</comment>
<dbReference type="InterPro" id="IPR028082">
    <property type="entry name" value="Peripla_BP_I"/>
</dbReference>
<dbReference type="PANTHER" id="PTHR30146:SF109">
    <property type="entry name" value="HTH-TYPE TRANSCRIPTIONAL REGULATOR GALS"/>
    <property type="match status" value="1"/>
</dbReference>
<name>A0A2T5RJF7_9FIRM</name>
<dbReference type="Proteomes" id="UP000244089">
    <property type="component" value="Unassembled WGS sequence"/>
</dbReference>
<dbReference type="InterPro" id="IPR046335">
    <property type="entry name" value="LacI/GalR-like_sensor"/>
</dbReference>
<dbReference type="AlphaFoldDB" id="A0A2T5RJF7"/>
<keyword evidence="1" id="KW-0805">Transcription regulation</keyword>